<dbReference type="EMBL" id="JAIWYP010000002">
    <property type="protein sequence ID" value="KAH3864796.1"/>
    <property type="molecule type" value="Genomic_DNA"/>
</dbReference>
<name>A0A9D4RDT2_DREPO</name>
<dbReference type="Proteomes" id="UP000828390">
    <property type="component" value="Unassembled WGS sequence"/>
</dbReference>
<proteinExistence type="predicted"/>
<keyword evidence="3" id="KW-1185">Reference proteome</keyword>
<evidence type="ECO:0000256" key="1">
    <source>
        <dbReference type="SAM" id="MobiDB-lite"/>
    </source>
</evidence>
<accession>A0A9D4RDT2</accession>
<comment type="caution">
    <text evidence="2">The sequence shown here is derived from an EMBL/GenBank/DDBJ whole genome shotgun (WGS) entry which is preliminary data.</text>
</comment>
<dbReference type="AlphaFoldDB" id="A0A9D4RDT2"/>
<feature type="region of interest" description="Disordered" evidence="1">
    <location>
        <begin position="27"/>
        <end position="63"/>
    </location>
</feature>
<protein>
    <submittedName>
        <fullName evidence="2">Uncharacterized protein</fullName>
    </submittedName>
</protein>
<reference evidence="2" key="1">
    <citation type="journal article" date="2019" name="bioRxiv">
        <title>The Genome of the Zebra Mussel, Dreissena polymorpha: A Resource for Invasive Species Research.</title>
        <authorList>
            <person name="McCartney M.A."/>
            <person name="Auch B."/>
            <person name="Kono T."/>
            <person name="Mallez S."/>
            <person name="Zhang Y."/>
            <person name="Obille A."/>
            <person name="Becker A."/>
            <person name="Abrahante J.E."/>
            <person name="Garbe J."/>
            <person name="Badalamenti J.P."/>
            <person name="Herman A."/>
            <person name="Mangelson H."/>
            <person name="Liachko I."/>
            <person name="Sullivan S."/>
            <person name="Sone E.D."/>
            <person name="Koren S."/>
            <person name="Silverstein K.A.T."/>
            <person name="Beckman K.B."/>
            <person name="Gohl D.M."/>
        </authorList>
    </citation>
    <scope>NUCLEOTIDE SEQUENCE</scope>
    <source>
        <strain evidence="2">Duluth1</strain>
        <tissue evidence="2">Whole animal</tissue>
    </source>
</reference>
<reference evidence="2" key="2">
    <citation type="submission" date="2020-11" db="EMBL/GenBank/DDBJ databases">
        <authorList>
            <person name="McCartney M.A."/>
            <person name="Auch B."/>
            <person name="Kono T."/>
            <person name="Mallez S."/>
            <person name="Becker A."/>
            <person name="Gohl D.M."/>
            <person name="Silverstein K.A.T."/>
            <person name="Koren S."/>
            <person name="Bechman K.B."/>
            <person name="Herman A."/>
            <person name="Abrahante J.E."/>
            <person name="Garbe J."/>
        </authorList>
    </citation>
    <scope>NUCLEOTIDE SEQUENCE</scope>
    <source>
        <strain evidence="2">Duluth1</strain>
        <tissue evidence="2">Whole animal</tissue>
    </source>
</reference>
<evidence type="ECO:0000313" key="3">
    <source>
        <dbReference type="Proteomes" id="UP000828390"/>
    </source>
</evidence>
<sequence length="63" mass="7258">MYSRKKTRNTRAKQLLQEIETKTTDILEAGYTRGRNNRGRGRGSVQSEKEQKSEDTKPVDDSN</sequence>
<organism evidence="2 3">
    <name type="scientific">Dreissena polymorpha</name>
    <name type="common">Zebra mussel</name>
    <name type="synonym">Mytilus polymorpha</name>
    <dbReference type="NCBI Taxonomy" id="45954"/>
    <lineage>
        <taxon>Eukaryota</taxon>
        <taxon>Metazoa</taxon>
        <taxon>Spiralia</taxon>
        <taxon>Lophotrochozoa</taxon>
        <taxon>Mollusca</taxon>
        <taxon>Bivalvia</taxon>
        <taxon>Autobranchia</taxon>
        <taxon>Heteroconchia</taxon>
        <taxon>Euheterodonta</taxon>
        <taxon>Imparidentia</taxon>
        <taxon>Neoheterodontei</taxon>
        <taxon>Myida</taxon>
        <taxon>Dreissenoidea</taxon>
        <taxon>Dreissenidae</taxon>
        <taxon>Dreissena</taxon>
    </lineage>
</organism>
<gene>
    <name evidence="2" type="ORF">DPMN_027822</name>
</gene>
<evidence type="ECO:0000313" key="2">
    <source>
        <dbReference type="EMBL" id="KAH3864796.1"/>
    </source>
</evidence>
<feature type="compositionally biased region" description="Basic and acidic residues" evidence="1">
    <location>
        <begin position="47"/>
        <end position="63"/>
    </location>
</feature>